<sequence length="758" mass="86001">MKIRCIQKVFVALLLLACQSVFAKLQPVDYVSTLVGTESNYNLSTGNTYPAVAMPWGMNFWVAQTGKNGDGWQYTYTANKIRGLKQTHQPSPWINDYGQFSLMPTVGPKLFNENKRASWFSHKAEVATPYYYSVYLADYDVTAEVTPTDRAAVLQFTFPETDEANVVIDAFDKGSYVKIIPSENKVIGYTTKNSGGVPENFKNWFVIVFDKPFASSVTVQDSVFTNQLEMTANHAGAIVSFKTRRGEKVCARVASSFISLAQAEQNLNEIGKRSLEQVKAAGCQRWNEVLGRIEIEDNNIDHLRTFYSCLYRSVLFPRSFYEVNAQGEPIHYSPYNGEVRKGYMFTDTGFWDTFRCLFPLLNLVYPSMNTKMQDGLVNAYLESGFLPEWASPGHRGCMVGNNSASIVADAYLKGLRGYDINKLWEAVVHGTQAVHPEVSSTGRLGYEYYNKLGYVPYDVKINENAARTLEYAYDDWCIYQLGKALGKKKKEIDVFAKRAMNYKNLFDAETKLMRGRLKNGEFMKPFNPLKWGDAFTEGNSWHYTWSVFHDPQGLINLMGGKAAFNQMLDSVFALPPVFDDSYYGFTIHEIREMQIMNMGNYAHGNQPIQHMIYLYGYSGEPWKTQYWINQTMNRMYNANPDGYCGDEDNGQTSAWYVFSALGFYPVCPGSNQYVIGTPYFKQATVHLENGNTLSIGAEGEGCYIQQMTLNGADYQHNYLNHNQLMQGAIIHFNMDTKPNKQRGIASEDAPYSFSKNQQ</sequence>
<reference evidence="8 9" key="1">
    <citation type="submission" date="2016-10" db="EMBL/GenBank/DDBJ databases">
        <authorList>
            <person name="de Groot N.N."/>
        </authorList>
    </citation>
    <scope>NUCLEOTIDE SEQUENCE [LARGE SCALE GENOMIC DNA]</scope>
    <source>
        <strain evidence="8 9">D31d</strain>
    </source>
</reference>
<dbReference type="GO" id="GO:0030246">
    <property type="term" value="F:carbohydrate binding"/>
    <property type="evidence" value="ECO:0007669"/>
    <property type="project" value="InterPro"/>
</dbReference>
<keyword evidence="3" id="KW-0106">Calcium</keyword>
<dbReference type="Gene3D" id="1.20.1050.60">
    <property type="entry name" value="alpha-1,2-mannosidase"/>
    <property type="match status" value="1"/>
</dbReference>
<dbReference type="InterPro" id="IPR012939">
    <property type="entry name" value="Glyco_hydro_92"/>
</dbReference>
<accession>A0A1H3ZXR3</accession>
<evidence type="ECO:0000313" key="9">
    <source>
        <dbReference type="Proteomes" id="UP000182257"/>
    </source>
</evidence>
<dbReference type="Pfam" id="PF17678">
    <property type="entry name" value="Glyco_hydro_92N"/>
    <property type="match status" value="1"/>
</dbReference>
<dbReference type="InterPro" id="IPR008928">
    <property type="entry name" value="6-hairpin_glycosidase_sf"/>
</dbReference>
<dbReference type="OrthoDB" id="9762711at2"/>
<feature type="chain" id="PRO_5010307347" evidence="5">
    <location>
        <begin position="24"/>
        <end position="758"/>
    </location>
</feature>
<dbReference type="GO" id="GO:0000224">
    <property type="term" value="F:peptide-N4-(N-acetyl-beta-glucosaminyl)asparagine amidase activity"/>
    <property type="evidence" value="ECO:0007669"/>
    <property type="project" value="TreeGrafter"/>
</dbReference>
<dbReference type="InterPro" id="IPR005887">
    <property type="entry name" value="GH92_a_mannosidase_put"/>
</dbReference>
<feature type="domain" description="Glycosyl hydrolase family 92 N-terminal" evidence="7">
    <location>
        <begin position="30"/>
        <end position="256"/>
    </location>
</feature>
<proteinExistence type="predicted"/>
<dbReference type="Gene3D" id="3.30.2080.10">
    <property type="entry name" value="GH92 mannosidase domain"/>
    <property type="match status" value="1"/>
</dbReference>
<dbReference type="PANTHER" id="PTHR12143">
    <property type="entry name" value="PEPTIDE N-GLYCANASE PNGASE -RELATED"/>
    <property type="match status" value="1"/>
</dbReference>
<evidence type="ECO:0000259" key="7">
    <source>
        <dbReference type="Pfam" id="PF17678"/>
    </source>
</evidence>
<dbReference type="Proteomes" id="UP000182257">
    <property type="component" value="Unassembled WGS sequence"/>
</dbReference>
<organism evidence="8 9">
    <name type="scientific">Xylanibacter ruminicola</name>
    <name type="common">Prevotella ruminicola</name>
    <dbReference type="NCBI Taxonomy" id="839"/>
    <lineage>
        <taxon>Bacteria</taxon>
        <taxon>Pseudomonadati</taxon>
        <taxon>Bacteroidota</taxon>
        <taxon>Bacteroidia</taxon>
        <taxon>Bacteroidales</taxon>
        <taxon>Prevotellaceae</taxon>
        <taxon>Xylanibacter</taxon>
    </lineage>
</organism>
<feature type="domain" description="Glycosyl hydrolase family 92" evidence="6">
    <location>
        <begin position="262"/>
        <end position="735"/>
    </location>
</feature>
<dbReference type="AlphaFoldDB" id="A0A1H3ZXR3"/>
<dbReference type="GO" id="GO:0005975">
    <property type="term" value="P:carbohydrate metabolic process"/>
    <property type="evidence" value="ECO:0007669"/>
    <property type="project" value="InterPro"/>
</dbReference>
<dbReference type="InterPro" id="IPR050883">
    <property type="entry name" value="PNGase"/>
</dbReference>
<evidence type="ECO:0000313" key="8">
    <source>
        <dbReference type="EMBL" id="SEA28428.1"/>
    </source>
</evidence>
<dbReference type="FunFam" id="3.30.2080.10:FF:000001">
    <property type="entry name" value="Alpha-1,2-mannosidase subfamily"/>
    <property type="match status" value="1"/>
</dbReference>
<feature type="region of interest" description="Disordered" evidence="4">
    <location>
        <begin position="739"/>
        <end position="758"/>
    </location>
</feature>
<dbReference type="GO" id="GO:0005829">
    <property type="term" value="C:cytosol"/>
    <property type="evidence" value="ECO:0007669"/>
    <property type="project" value="TreeGrafter"/>
</dbReference>
<dbReference type="InterPro" id="IPR041371">
    <property type="entry name" value="GH92_N"/>
</dbReference>
<evidence type="ECO:0000256" key="1">
    <source>
        <dbReference type="ARBA" id="ARBA00001913"/>
    </source>
</evidence>
<dbReference type="Pfam" id="PF07971">
    <property type="entry name" value="Glyco_hydro_92"/>
    <property type="match status" value="1"/>
</dbReference>
<dbReference type="NCBIfam" id="TIGR01180">
    <property type="entry name" value="aman2_put"/>
    <property type="match status" value="1"/>
</dbReference>
<evidence type="ECO:0000256" key="3">
    <source>
        <dbReference type="ARBA" id="ARBA00022837"/>
    </source>
</evidence>
<evidence type="ECO:0000256" key="2">
    <source>
        <dbReference type="ARBA" id="ARBA00011245"/>
    </source>
</evidence>
<protein>
    <submittedName>
        <fullName evidence="8">Alpha-1,2-mannosidase, putative</fullName>
    </submittedName>
</protein>
<gene>
    <name evidence="8" type="ORF">SAMN05216462_0968</name>
</gene>
<dbReference type="FunFam" id="1.20.1050.60:FF:000001">
    <property type="entry name" value="Putative alpha-1,2-mannosidase"/>
    <property type="match status" value="1"/>
</dbReference>
<name>A0A1H3ZXR3_XYLRU</name>
<dbReference type="SUPFAM" id="SSF48208">
    <property type="entry name" value="Six-hairpin glycosidases"/>
    <property type="match status" value="1"/>
</dbReference>
<comment type="cofactor">
    <cofactor evidence="1">
        <name>Ca(2+)</name>
        <dbReference type="ChEBI" id="CHEBI:29108"/>
    </cofactor>
</comment>
<comment type="subunit">
    <text evidence="2">Monomer.</text>
</comment>
<dbReference type="FunFam" id="2.70.98.10:FF:000013">
    <property type="entry name" value="Putative alpha-1,2-mannosidase"/>
    <property type="match status" value="1"/>
</dbReference>
<dbReference type="PANTHER" id="PTHR12143:SF43">
    <property type="entry name" value="PUTATIVE-RELATED"/>
    <property type="match status" value="1"/>
</dbReference>
<evidence type="ECO:0000256" key="5">
    <source>
        <dbReference type="SAM" id="SignalP"/>
    </source>
</evidence>
<dbReference type="Gene3D" id="2.70.98.10">
    <property type="match status" value="1"/>
</dbReference>
<dbReference type="GO" id="GO:0006516">
    <property type="term" value="P:glycoprotein catabolic process"/>
    <property type="evidence" value="ECO:0007669"/>
    <property type="project" value="TreeGrafter"/>
</dbReference>
<feature type="signal peptide" evidence="5">
    <location>
        <begin position="1"/>
        <end position="23"/>
    </location>
</feature>
<evidence type="ECO:0000259" key="6">
    <source>
        <dbReference type="Pfam" id="PF07971"/>
    </source>
</evidence>
<keyword evidence="5" id="KW-0732">Signal</keyword>
<dbReference type="RefSeq" id="WP_139208822.1">
    <property type="nucleotide sequence ID" value="NZ_FNRF01000002.1"/>
</dbReference>
<evidence type="ECO:0000256" key="4">
    <source>
        <dbReference type="SAM" id="MobiDB-lite"/>
    </source>
</evidence>
<dbReference type="EMBL" id="FNRF01000002">
    <property type="protein sequence ID" value="SEA28428.1"/>
    <property type="molecule type" value="Genomic_DNA"/>
</dbReference>
<dbReference type="Gene3D" id="1.20.1610.10">
    <property type="entry name" value="alpha-1,2-mannosidases domains"/>
    <property type="match status" value="1"/>
</dbReference>
<dbReference type="InterPro" id="IPR014718">
    <property type="entry name" value="GH-type_carb-bd"/>
</dbReference>
<dbReference type="FunFam" id="1.20.1610.10:FF:000001">
    <property type="entry name" value="Putative alpha-1,2-mannosidase"/>
    <property type="match status" value="1"/>
</dbReference>